<proteinExistence type="predicted"/>
<reference evidence="1" key="2">
    <citation type="journal article" date="2024" name="Plant">
        <title>Genomic evolution and insights into agronomic trait innovations of Sesamum species.</title>
        <authorList>
            <person name="Miao H."/>
            <person name="Wang L."/>
            <person name="Qu L."/>
            <person name="Liu H."/>
            <person name="Sun Y."/>
            <person name="Le M."/>
            <person name="Wang Q."/>
            <person name="Wei S."/>
            <person name="Zheng Y."/>
            <person name="Lin W."/>
            <person name="Duan Y."/>
            <person name="Cao H."/>
            <person name="Xiong S."/>
            <person name="Wang X."/>
            <person name="Wei L."/>
            <person name="Li C."/>
            <person name="Ma Q."/>
            <person name="Ju M."/>
            <person name="Zhao R."/>
            <person name="Li G."/>
            <person name="Mu C."/>
            <person name="Tian Q."/>
            <person name="Mei H."/>
            <person name="Zhang T."/>
            <person name="Gao T."/>
            <person name="Zhang H."/>
        </authorList>
    </citation>
    <scope>NUCLEOTIDE SEQUENCE</scope>
    <source>
        <strain evidence="1">KEN1</strain>
    </source>
</reference>
<gene>
    <name evidence="1" type="ORF">Slati_3855600</name>
</gene>
<evidence type="ECO:0000313" key="1">
    <source>
        <dbReference type="EMBL" id="KAL0405417.1"/>
    </source>
</evidence>
<organism evidence="1">
    <name type="scientific">Sesamum latifolium</name>
    <dbReference type="NCBI Taxonomy" id="2727402"/>
    <lineage>
        <taxon>Eukaryota</taxon>
        <taxon>Viridiplantae</taxon>
        <taxon>Streptophyta</taxon>
        <taxon>Embryophyta</taxon>
        <taxon>Tracheophyta</taxon>
        <taxon>Spermatophyta</taxon>
        <taxon>Magnoliopsida</taxon>
        <taxon>eudicotyledons</taxon>
        <taxon>Gunneridae</taxon>
        <taxon>Pentapetalae</taxon>
        <taxon>asterids</taxon>
        <taxon>lamiids</taxon>
        <taxon>Lamiales</taxon>
        <taxon>Pedaliaceae</taxon>
        <taxon>Sesamum</taxon>
    </lineage>
</organism>
<sequence>MREVFLSQDLMESSRAIGSNTPGLFGYEGKISLLKTSKTQTAVFLTMAQLVPCKPVYLNTRASTLKEIGYHALNLI</sequence>
<reference evidence="1" key="1">
    <citation type="submission" date="2020-06" db="EMBL/GenBank/DDBJ databases">
        <authorList>
            <person name="Li T."/>
            <person name="Hu X."/>
            <person name="Zhang T."/>
            <person name="Song X."/>
            <person name="Zhang H."/>
            <person name="Dai N."/>
            <person name="Sheng W."/>
            <person name="Hou X."/>
            <person name="Wei L."/>
        </authorList>
    </citation>
    <scope>NUCLEOTIDE SEQUENCE</scope>
    <source>
        <strain evidence="1">KEN1</strain>
        <tissue evidence="1">Leaf</tissue>
    </source>
</reference>
<name>A0AAW2TLC5_9LAMI</name>
<protein>
    <submittedName>
        <fullName evidence="1">Uncharacterized protein</fullName>
    </submittedName>
</protein>
<dbReference type="AlphaFoldDB" id="A0AAW2TLC5"/>
<dbReference type="EMBL" id="JACGWN010000014">
    <property type="protein sequence ID" value="KAL0405417.1"/>
    <property type="molecule type" value="Genomic_DNA"/>
</dbReference>
<comment type="caution">
    <text evidence="1">The sequence shown here is derived from an EMBL/GenBank/DDBJ whole genome shotgun (WGS) entry which is preliminary data.</text>
</comment>
<accession>A0AAW2TLC5</accession>